<keyword evidence="1" id="KW-0175">Coiled coil</keyword>
<feature type="region of interest" description="Disordered" evidence="2">
    <location>
        <begin position="619"/>
        <end position="717"/>
    </location>
</feature>
<feature type="signal peptide" evidence="3">
    <location>
        <begin position="1"/>
        <end position="18"/>
    </location>
</feature>
<dbReference type="KEGG" id="bvk:117239862"/>
<proteinExistence type="predicted"/>
<feature type="region of interest" description="Disordered" evidence="2">
    <location>
        <begin position="550"/>
        <end position="571"/>
    </location>
</feature>
<feature type="region of interest" description="Disordered" evidence="2">
    <location>
        <begin position="879"/>
        <end position="904"/>
    </location>
</feature>
<feature type="compositionally biased region" description="Polar residues" evidence="2">
    <location>
        <begin position="743"/>
        <end position="776"/>
    </location>
</feature>
<protein>
    <submittedName>
        <fullName evidence="5">Uncharacterized protein LOC117239862 isoform X1</fullName>
    </submittedName>
</protein>
<feature type="region of interest" description="Disordered" evidence="2">
    <location>
        <begin position="923"/>
        <end position="1499"/>
    </location>
</feature>
<feature type="compositionally biased region" description="Polar residues" evidence="2">
    <location>
        <begin position="619"/>
        <end position="644"/>
    </location>
</feature>
<dbReference type="GeneID" id="117239862"/>
<reference evidence="5" key="1">
    <citation type="submission" date="2025-08" db="UniProtKB">
        <authorList>
            <consortium name="RefSeq"/>
        </authorList>
    </citation>
    <scope>IDENTIFICATION</scope>
    <source>
        <tissue evidence="5">Muscle</tissue>
    </source>
</reference>
<dbReference type="Proteomes" id="UP000504631">
    <property type="component" value="Unplaced"/>
</dbReference>
<evidence type="ECO:0000256" key="1">
    <source>
        <dbReference type="SAM" id="Coils"/>
    </source>
</evidence>
<feature type="compositionally biased region" description="Basic and acidic residues" evidence="2">
    <location>
        <begin position="1400"/>
        <end position="1409"/>
    </location>
</feature>
<feature type="compositionally biased region" description="Polar residues" evidence="2">
    <location>
        <begin position="925"/>
        <end position="1003"/>
    </location>
</feature>
<feature type="compositionally biased region" description="Polar residues" evidence="2">
    <location>
        <begin position="1129"/>
        <end position="1159"/>
    </location>
</feature>
<feature type="compositionally biased region" description="Polar residues" evidence="2">
    <location>
        <begin position="1057"/>
        <end position="1087"/>
    </location>
</feature>
<evidence type="ECO:0000256" key="3">
    <source>
        <dbReference type="SAM" id="SignalP"/>
    </source>
</evidence>
<feature type="compositionally biased region" description="Polar residues" evidence="2">
    <location>
        <begin position="1172"/>
        <end position="1203"/>
    </location>
</feature>
<feature type="compositionally biased region" description="Polar residues" evidence="2">
    <location>
        <begin position="1215"/>
        <end position="1233"/>
    </location>
</feature>
<organism evidence="4 5">
    <name type="scientific">Bombus vosnesenskii</name>
    <dbReference type="NCBI Taxonomy" id="207650"/>
    <lineage>
        <taxon>Eukaryota</taxon>
        <taxon>Metazoa</taxon>
        <taxon>Ecdysozoa</taxon>
        <taxon>Arthropoda</taxon>
        <taxon>Hexapoda</taxon>
        <taxon>Insecta</taxon>
        <taxon>Pterygota</taxon>
        <taxon>Neoptera</taxon>
        <taxon>Endopterygota</taxon>
        <taxon>Hymenoptera</taxon>
        <taxon>Apocrita</taxon>
        <taxon>Aculeata</taxon>
        <taxon>Apoidea</taxon>
        <taxon>Anthophila</taxon>
        <taxon>Apidae</taxon>
        <taxon>Bombus</taxon>
        <taxon>Pyrobombus</taxon>
    </lineage>
</organism>
<accession>A0A6J3LAB0</accession>
<feature type="compositionally biased region" description="Polar residues" evidence="2">
    <location>
        <begin position="883"/>
        <end position="904"/>
    </location>
</feature>
<evidence type="ECO:0000313" key="4">
    <source>
        <dbReference type="Proteomes" id="UP000504631"/>
    </source>
</evidence>
<keyword evidence="3" id="KW-0732">Signal</keyword>
<feature type="compositionally biased region" description="Polar residues" evidence="2">
    <location>
        <begin position="699"/>
        <end position="717"/>
    </location>
</feature>
<keyword evidence="4" id="KW-1185">Reference proteome</keyword>
<feature type="compositionally biased region" description="Polar residues" evidence="2">
    <location>
        <begin position="796"/>
        <end position="806"/>
    </location>
</feature>
<evidence type="ECO:0000313" key="5">
    <source>
        <dbReference type="RefSeq" id="XP_033361581.1"/>
    </source>
</evidence>
<feature type="region of interest" description="Disordered" evidence="2">
    <location>
        <begin position="794"/>
        <end position="813"/>
    </location>
</feature>
<gene>
    <name evidence="5" type="primary">LOC117239862</name>
</gene>
<feature type="compositionally biased region" description="Polar residues" evidence="2">
    <location>
        <begin position="1098"/>
        <end position="1120"/>
    </location>
</feature>
<sequence>MVAQSIVILSLLITYALSAPTGCIESCISYVKQYQTQTSGGLSQTASHLQGLDYSKPGTWSEHNDYDIDNGHGKVHEERGQYVTGPKTVRYYRKNSSSSYSTGYPNGEILSDFEYQNNRHGIHLPNTQEVFNSHNTYNQMGNSESVAQHKYNKIQSQQHTRSSYTKGERLEDLGEYSGRSQVIPQSTSNLHTQILQEPYHFNGQHGNWSTVDSYKTDGGRGHVFEEEGQYVSGPQKVRYYKRNYTSSYSSSDGIPIPKITKIGMHDIHQKLEKIEKEIGQEFKHISTAEAVGSTNIGQAHISSHDLSIDNMHNINNNNYRRQHNHRNSLPMTHNEEQHSSDIRNEHLPYRNPYQNTYGTNSYSTYERHEEYAQKLQPTSQLINPTSGYTSVLSTGNSGYNRNIYSGSTSQQQTDNYQQAEMLDAHQSRQIAQTQTFLDNLRNNAQSQSSGIQSGMQGVSHYKEHWNASHTKEVSIPQHTTDISHMNQHSLQYNNNQYDNRHNLHQGIQQQDSYLHQFKEGDFTRGKNMLDKLMSGVDTVDCDYNSQYTQSTSQYSRKYKRHAKYGKQDEVQQTQNKYINDDLTQQTSGKLEFGQDSQQSYQPWKPQGADQQLEDFTQKTGESDDLTQQTSGKLEFGQDSQQSYQPWKPQGADQQLEDFTQKTGESDDLTQQTSGKLEFGQDSQQSYQPWKPQGADQQLEDFTQKTGESDDLTQQTSGKLEFGQDLQQSYQPWKRYSVNHHTENLTQKAGRSDDFTQQTSGKLKLNQESQQSHKPWNLHNTIQQLEDLIQKTKESDNLTQQTPGNTEFDQELQKSDKPWNIYSTIQQLEDFIQKTRESNDFIQQTFGNVEFGQETQKSDKSLNIYSTIHQLEDLIQKTTESDDFTQQTSGKLEFSQESQQSQKTWNLHDTIQQLEDLIQKTRESNDPTLQSSEKIEFDQNSQQPHDSWKPQSASQQLEDFTQKTGKFDDFTQQTSGQLEFGQDSQQSFQSWKPESASQQLGDFTQKTEESDNLTQQTSGKLEFGQDSQQSFQPWKPESASQQLGDFAQKTGESDDLIHQTSGKLGFGQDSQQYFQPWKPESTSQQLGDFTQKRGESDDLIQQSSGKIEFGENSQQSHQSWKPQGVDQQLGDFTQKTGEFDDLTQQTSGNLEFGQDSQQSYLPWKPQGADQQLEDFTQKTGESDDLTQQTSGKLEFGQDSQQSYQPWKPQGADQQLGDFTQNTGEFDNLAQQTSGKLEFGPDSQQSYQPWKPQGADQQLGDFTQKTGEFNNLAQQTSGKLEFGPDSQQSYQPWKPESTSQQLGDFTQKTGESDDFTQQTSGKLEFGQDSQQSYEPWKPQGADQQLGDLTQKTGEFDDLTQQTSGNLEFGQESEQSFPTWHPNVRDQKWGHLTQQTSAQPEDDLQKPAEKPKPRSRYSRRWSTVNTQVSNQDMYNINNQNNLNLNAGDTDAPNIYELPPQVNVEGDKDNIRRQSTRGDQGQDKDVSKKLSQQAGSSGYDVEGGNVDQVNWLHKSNDATVGLQWHYTYHPSDQRQFVQQTDQKNKEDLQQRSIQTQFSNLQQNPKQEKQIKYIVDNSDQQESHWQPQNYATEQGIKSVRKPFRYIQLENKLMSDQQKRENENLQKHVETASSEPKLQPRILEVYGGGQYDPTHSGDIYSGVTINPSATLPSTSNTDPWDIREKPEIMVTTTELTMPPLPVEPLNTNDTNEPPRPSSLWTRIGHKITTTFDKAKEKARNIFG</sequence>
<feature type="compositionally biased region" description="Polar residues" evidence="2">
    <location>
        <begin position="1344"/>
        <end position="1375"/>
    </location>
</feature>
<feature type="chain" id="PRO_5027002462" evidence="3">
    <location>
        <begin position="19"/>
        <end position="1737"/>
    </location>
</feature>
<feature type="region of interest" description="Disordered" evidence="2">
    <location>
        <begin position="742"/>
        <end position="776"/>
    </location>
</feature>
<feature type="region of interest" description="Disordered" evidence="2">
    <location>
        <begin position="1691"/>
        <end position="1714"/>
    </location>
</feature>
<name>A0A6J3LAB0_9HYME</name>
<feature type="compositionally biased region" description="Polar residues" evidence="2">
    <location>
        <begin position="1258"/>
        <end position="1276"/>
    </location>
</feature>
<feature type="compositionally biased region" description="Polar residues" evidence="2">
    <location>
        <begin position="1417"/>
        <end position="1431"/>
    </location>
</feature>
<evidence type="ECO:0000256" key="2">
    <source>
        <dbReference type="SAM" id="MobiDB-lite"/>
    </source>
</evidence>
<feature type="coiled-coil region" evidence="1">
    <location>
        <begin position="1600"/>
        <end position="1629"/>
    </location>
</feature>
<feature type="compositionally biased region" description="Polar residues" evidence="2">
    <location>
        <begin position="656"/>
        <end position="687"/>
    </location>
</feature>
<feature type="compositionally biased region" description="Polar residues" evidence="2">
    <location>
        <begin position="1283"/>
        <end position="1331"/>
    </location>
</feature>
<feature type="compositionally biased region" description="Low complexity" evidence="2">
    <location>
        <begin position="1432"/>
        <end position="1442"/>
    </location>
</feature>
<feature type="compositionally biased region" description="Polar residues" evidence="2">
    <location>
        <begin position="1011"/>
        <end position="1042"/>
    </location>
</feature>
<dbReference type="RefSeq" id="XP_033361581.1">
    <property type="nucleotide sequence ID" value="XM_033505690.1"/>
</dbReference>